<proteinExistence type="inferred from homology"/>
<dbReference type="RefSeq" id="WP_181340520.1">
    <property type="nucleotide sequence ID" value="NZ_JAAKDE010000044.1"/>
</dbReference>
<protein>
    <submittedName>
        <fullName evidence="6">Flagellar hook-length control protein FliK</fullName>
    </submittedName>
</protein>
<sequence length="507" mass="53625">MPVAAGLGERTEQAFFAQTGTTRAADAKGRTSGKEAGDRKFERLFQGMVRTEKEKGKERPPNRPVANDELRSQLMLLYPELSTSALDQGQVAAGEADGEFLNALPNAEDLQTLTPTAEAVLAALTEAPAEAGWAEAVATGLANYLPEETVDNKALEGTLPAQAAALAVQEGTRRLKPPGAKHPAQAAALAVQEGEENSVFQPEDLAEAASEGIDDDAQLGLKAETTGFEAHINTSEIPARTEPAGNTGIMGMVATAAGENPGAKLASGMMGTFKAAGEATGSETEGRTENAETTWQGGRPETAGDHDGWEALSATAEREPKTVLKTGKTRLNGELLGQNFSPVAGEAVHHEESLEDPTAAPEPFAPVITREDLAAQIVSGARLMVKDGMTKIQIQLEPAELGKLELSLVVERDLVAARFVTESQGVQSLIEANLPQLRAALEEAGMQVDLLQVSVQTGTDSQLPNQNMAGGEHFRQNTGWNPTAEMFMVEEPILGEEAWHGMVNLRI</sequence>
<organism evidence="6 7">
    <name type="scientific">Capillibacterium thermochitinicola</name>
    <dbReference type="NCBI Taxonomy" id="2699427"/>
    <lineage>
        <taxon>Bacteria</taxon>
        <taxon>Bacillati</taxon>
        <taxon>Bacillota</taxon>
        <taxon>Capillibacterium</taxon>
    </lineage>
</organism>
<dbReference type="InterPro" id="IPR001635">
    <property type="entry name" value="Flag_hook_Flik"/>
</dbReference>
<evidence type="ECO:0000256" key="3">
    <source>
        <dbReference type="ARBA" id="ARBA00022795"/>
    </source>
</evidence>
<dbReference type="PANTHER" id="PTHR37533">
    <property type="entry name" value="FLAGELLAR HOOK-LENGTH CONTROL PROTEIN"/>
    <property type="match status" value="1"/>
</dbReference>
<accession>A0A8J6LNV3</accession>
<reference evidence="6" key="1">
    <citation type="submission" date="2020-06" db="EMBL/GenBank/DDBJ databases">
        <title>Novel chitinolytic bacterium.</title>
        <authorList>
            <person name="Ungkulpasvich U."/>
            <person name="Kosugi A."/>
            <person name="Uke A."/>
        </authorList>
    </citation>
    <scope>NUCLEOTIDE SEQUENCE</scope>
    <source>
        <strain evidence="6">UUS1-1</strain>
    </source>
</reference>
<dbReference type="PANTHER" id="PTHR37533:SF2">
    <property type="entry name" value="FLAGELLAR HOOK-LENGTH CONTROL PROTEIN"/>
    <property type="match status" value="1"/>
</dbReference>
<dbReference type="InterPro" id="IPR052563">
    <property type="entry name" value="FliK"/>
</dbReference>
<dbReference type="EMBL" id="JAAKDE010000044">
    <property type="protein sequence ID" value="MBA2134058.1"/>
    <property type="molecule type" value="Genomic_DNA"/>
</dbReference>
<comment type="caution">
    <text evidence="6">The sequence shown here is derived from an EMBL/GenBank/DDBJ whole genome shotgun (WGS) entry which is preliminary data.</text>
</comment>
<dbReference type="InterPro" id="IPR038610">
    <property type="entry name" value="FliK-like_C_sf"/>
</dbReference>
<dbReference type="PRINTS" id="PR01007">
    <property type="entry name" value="FLGHOOKFLIK"/>
</dbReference>
<keyword evidence="7" id="KW-1185">Reference proteome</keyword>
<comment type="function">
    <text evidence="1">Controls the length of the flagellar hook.</text>
</comment>
<evidence type="ECO:0000313" key="6">
    <source>
        <dbReference type="EMBL" id="MBA2134058.1"/>
    </source>
</evidence>
<keyword evidence="6" id="KW-0966">Cell projection</keyword>
<evidence type="ECO:0000256" key="4">
    <source>
        <dbReference type="SAM" id="MobiDB-lite"/>
    </source>
</evidence>
<evidence type="ECO:0000256" key="2">
    <source>
        <dbReference type="ARBA" id="ARBA00009149"/>
    </source>
</evidence>
<dbReference type="Gene3D" id="3.30.750.140">
    <property type="match status" value="1"/>
</dbReference>
<dbReference type="GO" id="GO:0044780">
    <property type="term" value="P:bacterial-type flagellum assembly"/>
    <property type="evidence" value="ECO:0007669"/>
    <property type="project" value="InterPro"/>
</dbReference>
<feature type="region of interest" description="Disordered" evidence="4">
    <location>
        <begin position="1"/>
        <end position="42"/>
    </location>
</feature>
<keyword evidence="6" id="KW-0282">Flagellum</keyword>
<name>A0A8J6LNV3_9FIRM</name>
<feature type="compositionally biased region" description="Basic and acidic residues" evidence="4">
    <location>
        <begin position="25"/>
        <end position="42"/>
    </location>
</feature>
<keyword evidence="3" id="KW-1005">Bacterial flagellum biogenesis</keyword>
<dbReference type="CDD" id="cd17470">
    <property type="entry name" value="T3SS_Flik_C"/>
    <property type="match status" value="1"/>
</dbReference>
<dbReference type="GO" id="GO:0009424">
    <property type="term" value="C:bacterial-type flagellum hook"/>
    <property type="evidence" value="ECO:0007669"/>
    <property type="project" value="InterPro"/>
</dbReference>
<comment type="similarity">
    <text evidence="2">Belongs to the FliK family.</text>
</comment>
<evidence type="ECO:0000259" key="5">
    <source>
        <dbReference type="Pfam" id="PF02120"/>
    </source>
</evidence>
<dbReference type="InterPro" id="IPR021136">
    <property type="entry name" value="Flagellar_hook_control-like_C"/>
</dbReference>
<dbReference type="Pfam" id="PF02120">
    <property type="entry name" value="Flg_hook"/>
    <property type="match status" value="1"/>
</dbReference>
<dbReference type="Proteomes" id="UP000657177">
    <property type="component" value="Unassembled WGS sequence"/>
</dbReference>
<evidence type="ECO:0000256" key="1">
    <source>
        <dbReference type="ARBA" id="ARBA00003944"/>
    </source>
</evidence>
<evidence type="ECO:0000313" key="7">
    <source>
        <dbReference type="Proteomes" id="UP000657177"/>
    </source>
</evidence>
<keyword evidence="6" id="KW-0969">Cilium</keyword>
<feature type="domain" description="Flagellar hook-length control protein-like C-terminal" evidence="5">
    <location>
        <begin position="381"/>
        <end position="460"/>
    </location>
</feature>
<gene>
    <name evidence="6" type="ORF">G5B42_11010</name>
</gene>
<feature type="region of interest" description="Disordered" evidence="4">
    <location>
        <begin position="277"/>
        <end position="305"/>
    </location>
</feature>
<dbReference type="AlphaFoldDB" id="A0A8J6LNV3"/>